<protein>
    <submittedName>
        <fullName evidence="1">Membrane protein</fullName>
    </submittedName>
</protein>
<gene>
    <name evidence="1" type="ordered locus">Lbys_2955</name>
</gene>
<dbReference type="InterPro" id="IPR019861">
    <property type="entry name" value="PorP/SprF_Bacteroidetes"/>
</dbReference>
<dbReference type="RefSeq" id="WP_013409649.1">
    <property type="nucleotide sequence ID" value="NC_014655.1"/>
</dbReference>
<keyword evidence="2" id="KW-1185">Reference proteome</keyword>
<accession>E4RT79</accession>
<dbReference type="eggNOG" id="COG4772">
    <property type="taxonomic scope" value="Bacteria"/>
</dbReference>
<evidence type="ECO:0000313" key="1">
    <source>
        <dbReference type="EMBL" id="ADQ18617.1"/>
    </source>
</evidence>
<proteinExistence type="predicted"/>
<reference evidence="1 2" key="2">
    <citation type="journal article" date="2011" name="Stand. Genomic Sci.">
        <title>Complete genome sequence of Leadbetterella byssophila type strain (4M15).</title>
        <authorList>
            <person name="Abt B."/>
            <person name="Teshima H."/>
            <person name="Lucas S."/>
            <person name="Lapidus A."/>
            <person name="Del Rio T.G."/>
            <person name="Nolan M."/>
            <person name="Tice H."/>
            <person name="Cheng J.F."/>
            <person name="Pitluck S."/>
            <person name="Liolios K."/>
            <person name="Pagani I."/>
            <person name="Ivanova N."/>
            <person name="Mavromatis K."/>
            <person name="Pati A."/>
            <person name="Tapia R."/>
            <person name="Han C."/>
            <person name="Goodwin L."/>
            <person name="Chen A."/>
            <person name="Palaniappan K."/>
            <person name="Land M."/>
            <person name="Hauser L."/>
            <person name="Chang Y.J."/>
            <person name="Jeffries C.D."/>
            <person name="Rohde M."/>
            <person name="Goker M."/>
            <person name="Tindall B.J."/>
            <person name="Detter J.C."/>
            <person name="Woyke T."/>
            <person name="Bristow J."/>
            <person name="Eisen J.A."/>
            <person name="Markowitz V."/>
            <person name="Hugenholtz P."/>
            <person name="Klenk H.P."/>
            <person name="Kyrpides N.C."/>
        </authorList>
    </citation>
    <scope>NUCLEOTIDE SEQUENCE [LARGE SCALE GENOMIC DNA]</scope>
    <source>
        <strain evidence="2">DSM 17132 / JCM 16389 / KACC 11308 / NBRC 106382 / 4M15</strain>
    </source>
</reference>
<dbReference type="OrthoDB" id="1186563at2"/>
<dbReference type="KEGG" id="lby:Lbys_2955"/>
<organism evidence="1 2">
    <name type="scientific">Leadbetterella byssophila (strain DSM 17132 / JCM 16389 / KACC 11308 / NBRC 106382 / 4M15)</name>
    <dbReference type="NCBI Taxonomy" id="649349"/>
    <lineage>
        <taxon>Bacteria</taxon>
        <taxon>Pseudomonadati</taxon>
        <taxon>Bacteroidota</taxon>
        <taxon>Cytophagia</taxon>
        <taxon>Cytophagales</taxon>
        <taxon>Leadbetterellaceae</taxon>
        <taxon>Leadbetterella</taxon>
    </lineage>
</organism>
<reference key="1">
    <citation type="submission" date="2010-11" db="EMBL/GenBank/DDBJ databases">
        <title>The complete genome of Leadbetterella byssophila DSM 17132.</title>
        <authorList>
            <consortium name="US DOE Joint Genome Institute (JGI-PGF)"/>
            <person name="Lucas S."/>
            <person name="Copeland A."/>
            <person name="Lapidus A."/>
            <person name="Glavina del Rio T."/>
            <person name="Dalin E."/>
            <person name="Tice H."/>
            <person name="Bruce D."/>
            <person name="Goodwin L."/>
            <person name="Pitluck S."/>
            <person name="Kyrpides N."/>
            <person name="Mavromatis K."/>
            <person name="Ivanova N."/>
            <person name="Teshima H."/>
            <person name="Brettin T."/>
            <person name="Detter J.C."/>
            <person name="Han C."/>
            <person name="Tapia R."/>
            <person name="Land M."/>
            <person name="Hauser L."/>
            <person name="Markowitz V."/>
            <person name="Cheng J.-F."/>
            <person name="Hugenholtz P."/>
            <person name="Woyke T."/>
            <person name="Wu D."/>
            <person name="Tindall B."/>
            <person name="Pomrenke H.G."/>
            <person name="Brambilla E."/>
            <person name="Klenk H.-P."/>
            <person name="Eisen J.A."/>
        </authorList>
    </citation>
    <scope>NUCLEOTIDE SEQUENCE [LARGE SCALE GENOMIC DNA]</scope>
    <source>
        <strain>DSM 17132</strain>
    </source>
</reference>
<sequence>MKRWCFFFMILVHTVSGQDPQFTQFYAAPMYHNPAFTGSAYAPRVMMNYRNQWPSLNANFITTLFTVDHYLEKANSGIGLSLLSDKQGYNLTNTEVRLLYSYELNINRDNAIRFGVSGGYSFRGLQTNGLIFGDQLANNGQVTGGSADPVIRDRTTSINTLDVGAGILYFNPKYFLGVSANHLTEPQLSFYSGNNGQIPALPRQYVVHGGYNFDLSYLITDSYSEREVTITPTFLYKKQGPYSQLDLGAYVTYTPLTIGLQYRGIPLTKAFNNFPNQDAISGVIGVRYENFSFGYSYDLTVSGLGTRSGGSHEISIAYQLPHVEVDRRPKHKIRRKALSCPKF</sequence>
<dbReference type="AlphaFoldDB" id="E4RT79"/>
<dbReference type="NCBIfam" id="TIGR03519">
    <property type="entry name" value="T9SS_PorP_fam"/>
    <property type="match status" value="1"/>
</dbReference>
<name>E4RT79_LEAB4</name>
<dbReference type="EMBL" id="CP002305">
    <property type="protein sequence ID" value="ADQ18617.1"/>
    <property type="molecule type" value="Genomic_DNA"/>
</dbReference>
<dbReference type="Proteomes" id="UP000007435">
    <property type="component" value="Chromosome"/>
</dbReference>
<dbReference type="HOGENOM" id="CLU_068235_1_0_10"/>
<evidence type="ECO:0000313" key="2">
    <source>
        <dbReference type="Proteomes" id="UP000007435"/>
    </source>
</evidence>
<dbReference type="Pfam" id="PF11751">
    <property type="entry name" value="PorP_SprF"/>
    <property type="match status" value="1"/>
</dbReference>
<dbReference type="STRING" id="649349.Lbys_2955"/>